<dbReference type="RefSeq" id="WP_057880273.1">
    <property type="nucleotide sequence ID" value="NZ_JQCF01000005.1"/>
</dbReference>
<keyword evidence="4" id="KW-1185">Reference proteome</keyword>
<keyword evidence="2" id="KW-0732">Signal</keyword>
<reference evidence="3 4" key="1">
    <citation type="journal article" date="2015" name="Genome Announc.">
        <title>Expanding the biotechnology potential of lactobacilli through comparative genomics of 213 strains and associated genera.</title>
        <authorList>
            <person name="Sun Z."/>
            <person name="Harris H.M."/>
            <person name="McCann A."/>
            <person name="Guo C."/>
            <person name="Argimon S."/>
            <person name="Zhang W."/>
            <person name="Yang X."/>
            <person name="Jeffery I.B."/>
            <person name="Cooney J.C."/>
            <person name="Kagawa T.F."/>
            <person name="Liu W."/>
            <person name="Song Y."/>
            <person name="Salvetti E."/>
            <person name="Wrobel A."/>
            <person name="Rasinkangas P."/>
            <person name="Parkhill J."/>
            <person name="Rea M.C."/>
            <person name="O'Sullivan O."/>
            <person name="Ritari J."/>
            <person name="Douillard F.P."/>
            <person name="Paul Ross R."/>
            <person name="Yang R."/>
            <person name="Briner A.E."/>
            <person name="Felis G.E."/>
            <person name="de Vos W.M."/>
            <person name="Barrangou R."/>
            <person name="Klaenhammer T.R."/>
            <person name="Caufield P.W."/>
            <person name="Cui Y."/>
            <person name="Zhang H."/>
            <person name="O'Toole P.W."/>
        </authorList>
    </citation>
    <scope>NUCLEOTIDE SEQUENCE [LARGE SCALE GENOMIC DNA]</scope>
    <source>
        <strain evidence="3 4">DSM 24716</strain>
    </source>
</reference>
<name>A0A0R2LEP1_9LACO</name>
<evidence type="ECO:0000256" key="1">
    <source>
        <dbReference type="SAM" id="MobiDB-lite"/>
    </source>
</evidence>
<dbReference type="Proteomes" id="UP000051006">
    <property type="component" value="Unassembled WGS sequence"/>
</dbReference>
<protein>
    <recommendedName>
        <fullName evidence="5">Surface layer protein A domain-containing protein</fullName>
    </recommendedName>
</protein>
<comment type="caution">
    <text evidence="3">The sequence shown here is derived from an EMBL/GenBank/DDBJ whole genome shotgun (WGS) entry which is preliminary data.</text>
</comment>
<dbReference type="EMBL" id="JQCF01000005">
    <property type="protein sequence ID" value="KRO00118.1"/>
    <property type="molecule type" value="Genomic_DNA"/>
</dbReference>
<feature type="region of interest" description="Disordered" evidence="1">
    <location>
        <begin position="325"/>
        <end position="354"/>
    </location>
</feature>
<evidence type="ECO:0000313" key="4">
    <source>
        <dbReference type="Proteomes" id="UP000051006"/>
    </source>
</evidence>
<accession>A0A0R2LEP1</accession>
<feature type="region of interest" description="Disordered" evidence="1">
    <location>
        <begin position="554"/>
        <end position="578"/>
    </location>
</feature>
<feature type="compositionally biased region" description="Polar residues" evidence="1">
    <location>
        <begin position="325"/>
        <end position="340"/>
    </location>
</feature>
<dbReference type="OrthoDB" id="2330123at2"/>
<evidence type="ECO:0000256" key="2">
    <source>
        <dbReference type="SAM" id="SignalP"/>
    </source>
</evidence>
<sequence>MRKSIKYAGTVAVALLAVAPIIPTTFTAIVVKAADTTKSDEDTDEINQAKTFLSQFNGNIDVKAHADDILPHLESLRDMDEQTNNFQYFGTPNPLQVMDDVIGNEDIESLMTTKLDPDQFYSVNTNGFHFTAKFNTLDDADTTAYGGSIADENLLKDTAQFESGNTRSMQLTAHITPSADSTDDLVTPVSFVLYKTATEAIVPDLTDLTTTDAASKLSDTSGYSLLKQTTPSFDTSYYKGEKLSTSANPVNNGKLVAGTYYQKVTFAVPKRSLEVMYPESKDTTASLYAPTVVTGEGTGDDVKSTVTFVRKIVIKASNTATSTIPTMTAKPGSSSTSKGLDTNATLTDSTSTDSIAASSSFDNTRYYDTSLNAQSILDDDTTATTAGVSGDKFVKPGSYYRKVTFKLNDGVDGNDYDFGTTPHKVSTDGSEVTFLQTVTVGNNTVVSPISTTVPSVNANTATTADALNLKATSLVNGQGDSVADSVTFGPFTDNKDGSGTQSDSIVNGKFTKAGMYYRTITYTLKDGVKDTNDFPGGTVNGNTVSYVQAVNVKNIPNKPSGSHSNSSTDTDTDNNQWSYHKENGIVTTKTNKSFYILDNEADDAVVDRALGANTSWKTNGYRINKAGVKQYRVSTDEWINADDVNYDQPAVATGLTDIQSIKKIVNINGASPFYYLYTKDGKLVTNRALSKDSSWFTDYQAQDNAGNTYYRVSTDEWVKQINGVTLF</sequence>
<feature type="compositionally biased region" description="Low complexity" evidence="1">
    <location>
        <begin position="564"/>
        <end position="575"/>
    </location>
</feature>
<feature type="compositionally biased region" description="Low complexity" evidence="1">
    <location>
        <begin position="341"/>
        <end position="354"/>
    </location>
</feature>
<dbReference type="PATRIC" id="fig|993692.3.peg.2166"/>
<dbReference type="STRING" id="993692.IV57_GL002134"/>
<feature type="signal peptide" evidence="2">
    <location>
        <begin position="1"/>
        <end position="27"/>
    </location>
</feature>
<organism evidence="3 4">
    <name type="scientific">Companilactobacillus kimchiensis</name>
    <dbReference type="NCBI Taxonomy" id="993692"/>
    <lineage>
        <taxon>Bacteria</taxon>
        <taxon>Bacillati</taxon>
        <taxon>Bacillota</taxon>
        <taxon>Bacilli</taxon>
        <taxon>Lactobacillales</taxon>
        <taxon>Lactobacillaceae</taxon>
        <taxon>Companilactobacillus</taxon>
    </lineage>
</organism>
<evidence type="ECO:0008006" key="5">
    <source>
        <dbReference type="Google" id="ProtNLM"/>
    </source>
</evidence>
<feature type="chain" id="PRO_5039199415" description="Surface layer protein A domain-containing protein" evidence="2">
    <location>
        <begin position="28"/>
        <end position="727"/>
    </location>
</feature>
<gene>
    <name evidence="3" type="ORF">IV57_GL002134</name>
</gene>
<dbReference type="AlphaFoldDB" id="A0A0R2LEP1"/>
<proteinExistence type="predicted"/>
<evidence type="ECO:0000313" key="3">
    <source>
        <dbReference type="EMBL" id="KRO00118.1"/>
    </source>
</evidence>